<name>A0A1F6AXA8_9BACT</name>
<sequence>MNKQQTFRSVQQAFDMLGNPLRFAIFMNIAREGCDCDLESQQGYAGNCVTGIMRELKIPQSTASSYINDLVSWGLIECKKNGKFLYCKPKKETLIAMKSVIDSCLLRAARMAKV</sequence>
<evidence type="ECO:0000313" key="3">
    <source>
        <dbReference type="Proteomes" id="UP000176409"/>
    </source>
</evidence>
<dbReference type="InterPro" id="IPR036388">
    <property type="entry name" value="WH-like_DNA-bd_sf"/>
</dbReference>
<dbReference type="SUPFAM" id="SSF46785">
    <property type="entry name" value="Winged helix' DNA-binding domain"/>
    <property type="match status" value="1"/>
</dbReference>
<dbReference type="InterPro" id="IPR036390">
    <property type="entry name" value="WH_DNA-bd_sf"/>
</dbReference>
<gene>
    <name evidence="2" type="ORF">A2973_04380</name>
</gene>
<proteinExistence type="predicted"/>
<dbReference type="InterPro" id="IPR011991">
    <property type="entry name" value="ArsR-like_HTH"/>
</dbReference>
<reference evidence="2 3" key="1">
    <citation type="journal article" date="2016" name="Nat. Commun.">
        <title>Thousands of microbial genomes shed light on interconnected biogeochemical processes in an aquifer system.</title>
        <authorList>
            <person name="Anantharaman K."/>
            <person name="Brown C.T."/>
            <person name="Hug L.A."/>
            <person name="Sharon I."/>
            <person name="Castelle C.J."/>
            <person name="Probst A.J."/>
            <person name="Thomas B.C."/>
            <person name="Singh A."/>
            <person name="Wilkins M.J."/>
            <person name="Karaoz U."/>
            <person name="Brodie E.L."/>
            <person name="Williams K.H."/>
            <person name="Hubbard S.S."/>
            <person name="Banfield J.F."/>
        </authorList>
    </citation>
    <scope>NUCLEOTIDE SEQUENCE [LARGE SCALE GENOMIC DNA]</scope>
</reference>
<protein>
    <recommendedName>
        <fullName evidence="1">HTH arsR-type domain-containing protein</fullName>
    </recommendedName>
</protein>
<feature type="domain" description="HTH arsR-type" evidence="1">
    <location>
        <begin position="2"/>
        <end position="109"/>
    </location>
</feature>
<comment type="caution">
    <text evidence="2">The sequence shown here is derived from an EMBL/GenBank/DDBJ whole genome shotgun (WGS) entry which is preliminary data.</text>
</comment>
<dbReference type="GO" id="GO:0003700">
    <property type="term" value="F:DNA-binding transcription factor activity"/>
    <property type="evidence" value="ECO:0007669"/>
    <property type="project" value="InterPro"/>
</dbReference>
<dbReference type="EMBL" id="MFJZ01000049">
    <property type="protein sequence ID" value="OGG29325.1"/>
    <property type="molecule type" value="Genomic_DNA"/>
</dbReference>
<dbReference type="Proteomes" id="UP000176409">
    <property type="component" value="Unassembled WGS sequence"/>
</dbReference>
<dbReference type="InterPro" id="IPR001845">
    <property type="entry name" value="HTH_ArsR_DNA-bd_dom"/>
</dbReference>
<dbReference type="AlphaFoldDB" id="A0A1F6AXA8"/>
<dbReference type="CDD" id="cd00090">
    <property type="entry name" value="HTH_ARSR"/>
    <property type="match status" value="1"/>
</dbReference>
<accession>A0A1F6AXA8</accession>
<organism evidence="2 3">
    <name type="scientific">Candidatus Gottesmanbacteria bacterium RIFCSPLOWO2_01_FULL_49_10</name>
    <dbReference type="NCBI Taxonomy" id="1798396"/>
    <lineage>
        <taxon>Bacteria</taxon>
        <taxon>Candidatus Gottesmaniibacteriota</taxon>
    </lineage>
</organism>
<evidence type="ECO:0000259" key="1">
    <source>
        <dbReference type="PROSITE" id="PS50987"/>
    </source>
</evidence>
<dbReference type="PROSITE" id="PS50987">
    <property type="entry name" value="HTH_ARSR_2"/>
    <property type="match status" value="1"/>
</dbReference>
<dbReference type="Gene3D" id="1.10.10.10">
    <property type="entry name" value="Winged helix-like DNA-binding domain superfamily/Winged helix DNA-binding domain"/>
    <property type="match status" value="1"/>
</dbReference>
<dbReference type="STRING" id="1798396.A2973_04380"/>
<evidence type="ECO:0000313" key="2">
    <source>
        <dbReference type="EMBL" id="OGG29325.1"/>
    </source>
</evidence>